<dbReference type="GO" id="GO:0016020">
    <property type="term" value="C:membrane"/>
    <property type="evidence" value="ECO:0007669"/>
    <property type="project" value="UniProtKB-SubCell"/>
</dbReference>
<evidence type="ECO:0000256" key="5">
    <source>
        <dbReference type="SAM" id="Phobius"/>
    </source>
</evidence>
<name>A0A9X2GKQ0_9ACTN</name>
<sequence length="102" mass="10629">MLAVMFGIAGVMKATQPKDELAARLPWAEDFSAGTVRLIGVAELAGALGLTLPALTGIAPILTPPAALTHARRREPSAIAFNAVLFVLAAFVAWARLGPYGF</sequence>
<feature type="transmembrane region" description="Helical" evidence="5">
    <location>
        <begin position="79"/>
        <end position="97"/>
    </location>
</feature>
<feature type="transmembrane region" description="Helical" evidence="5">
    <location>
        <begin position="38"/>
        <end position="58"/>
    </location>
</feature>
<proteinExistence type="predicted"/>
<evidence type="ECO:0000256" key="1">
    <source>
        <dbReference type="ARBA" id="ARBA00004141"/>
    </source>
</evidence>
<evidence type="ECO:0000313" key="6">
    <source>
        <dbReference type="EMBL" id="MCP2357286.1"/>
    </source>
</evidence>
<comment type="caution">
    <text evidence="6">The sequence shown here is derived from an EMBL/GenBank/DDBJ whole genome shotgun (WGS) entry which is preliminary data.</text>
</comment>
<comment type="subcellular location">
    <subcellularLocation>
        <location evidence="1">Membrane</location>
        <topology evidence="1">Multi-pass membrane protein</topology>
    </subcellularLocation>
</comment>
<keyword evidence="4 5" id="KW-0472">Membrane</keyword>
<evidence type="ECO:0000256" key="3">
    <source>
        <dbReference type="ARBA" id="ARBA00022989"/>
    </source>
</evidence>
<dbReference type="AlphaFoldDB" id="A0A9X2GKQ0"/>
<gene>
    <name evidence="6" type="ORF">HD597_004306</name>
</gene>
<keyword evidence="7" id="KW-1185">Reference proteome</keyword>
<organism evidence="6 7">
    <name type="scientific">Nonomuraea thailandensis</name>
    <dbReference type="NCBI Taxonomy" id="1188745"/>
    <lineage>
        <taxon>Bacteria</taxon>
        <taxon>Bacillati</taxon>
        <taxon>Actinomycetota</taxon>
        <taxon>Actinomycetes</taxon>
        <taxon>Streptosporangiales</taxon>
        <taxon>Streptosporangiaceae</taxon>
        <taxon>Nonomuraea</taxon>
    </lineage>
</organism>
<keyword evidence="3 5" id="KW-1133">Transmembrane helix</keyword>
<dbReference type="Proteomes" id="UP001139648">
    <property type="component" value="Unassembled WGS sequence"/>
</dbReference>
<evidence type="ECO:0000313" key="7">
    <source>
        <dbReference type="Proteomes" id="UP001139648"/>
    </source>
</evidence>
<accession>A0A9X2GKQ0</accession>
<dbReference type="EMBL" id="JAMZEB010000002">
    <property type="protein sequence ID" value="MCP2357286.1"/>
    <property type="molecule type" value="Genomic_DNA"/>
</dbReference>
<evidence type="ECO:0000256" key="2">
    <source>
        <dbReference type="ARBA" id="ARBA00022692"/>
    </source>
</evidence>
<keyword evidence="2 5" id="KW-0812">Transmembrane</keyword>
<dbReference type="Pfam" id="PF13564">
    <property type="entry name" value="DoxX_2"/>
    <property type="match status" value="1"/>
</dbReference>
<evidence type="ECO:0000256" key="4">
    <source>
        <dbReference type="ARBA" id="ARBA00023136"/>
    </source>
</evidence>
<protein>
    <submittedName>
        <fullName evidence="6">Membrane protein</fullName>
    </submittedName>
</protein>
<reference evidence="6" key="1">
    <citation type="submission" date="2022-06" db="EMBL/GenBank/DDBJ databases">
        <title>Sequencing the genomes of 1000 actinobacteria strains.</title>
        <authorList>
            <person name="Klenk H.-P."/>
        </authorList>
    </citation>
    <scope>NUCLEOTIDE SEQUENCE</scope>
    <source>
        <strain evidence="6">DSM 46694</strain>
    </source>
</reference>
<dbReference type="InterPro" id="IPR032808">
    <property type="entry name" value="DoxX"/>
</dbReference>